<protein>
    <submittedName>
        <fullName evidence="2">Uncharacterized protein</fullName>
    </submittedName>
</protein>
<accession>A0ABD3GIM1</accession>
<sequence>MAEGGESVTSCDEEQSPQKNTSEDLETSGLRSLRSTTSLVFNLENYLLEGSPQPNVGSVLEALRRKGADTPQSRSSSVVKRDIGRREPDSGIGRGLFRSEDENGGHGEGGERLRVQHSLGEESILEPNVAKEGTLCVGQTVVRDTGEVQNKEVDPSATRSSLCYEATNSRETDPDEKQH</sequence>
<feature type="compositionally biased region" description="Basic and acidic residues" evidence="1">
    <location>
        <begin position="144"/>
        <end position="154"/>
    </location>
</feature>
<dbReference type="Proteomes" id="UP001633002">
    <property type="component" value="Unassembled WGS sequence"/>
</dbReference>
<evidence type="ECO:0000313" key="3">
    <source>
        <dbReference type="Proteomes" id="UP001633002"/>
    </source>
</evidence>
<feature type="compositionally biased region" description="Polar residues" evidence="1">
    <location>
        <begin position="157"/>
        <end position="167"/>
    </location>
</feature>
<dbReference type="AlphaFoldDB" id="A0ABD3GIM1"/>
<feature type="region of interest" description="Disordered" evidence="1">
    <location>
        <begin position="1"/>
        <end position="34"/>
    </location>
</feature>
<gene>
    <name evidence="2" type="ORF">R1sor_021407</name>
</gene>
<reference evidence="2 3" key="1">
    <citation type="submission" date="2024-09" db="EMBL/GenBank/DDBJ databases">
        <title>Chromosome-scale assembly of Riccia sorocarpa.</title>
        <authorList>
            <person name="Paukszto L."/>
        </authorList>
    </citation>
    <scope>NUCLEOTIDE SEQUENCE [LARGE SCALE GENOMIC DNA]</scope>
    <source>
        <strain evidence="2">LP-2024</strain>
        <tissue evidence="2">Aerial parts of the thallus</tissue>
    </source>
</reference>
<keyword evidence="3" id="KW-1185">Reference proteome</keyword>
<dbReference type="EMBL" id="JBJQOH010000007">
    <property type="protein sequence ID" value="KAL3678451.1"/>
    <property type="molecule type" value="Genomic_DNA"/>
</dbReference>
<feature type="compositionally biased region" description="Basic and acidic residues" evidence="1">
    <location>
        <begin position="97"/>
        <end position="111"/>
    </location>
</feature>
<feature type="region of interest" description="Disordered" evidence="1">
    <location>
        <begin position="141"/>
        <end position="179"/>
    </location>
</feature>
<organism evidence="2 3">
    <name type="scientific">Riccia sorocarpa</name>
    <dbReference type="NCBI Taxonomy" id="122646"/>
    <lineage>
        <taxon>Eukaryota</taxon>
        <taxon>Viridiplantae</taxon>
        <taxon>Streptophyta</taxon>
        <taxon>Embryophyta</taxon>
        <taxon>Marchantiophyta</taxon>
        <taxon>Marchantiopsida</taxon>
        <taxon>Marchantiidae</taxon>
        <taxon>Marchantiales</taxon>
        <taxon>Ricciaceae</taxon>
        <taxon>Riccia</taxon>
    </lineage>
</organism>
<name>A0ABD3GIM1_9MARC</name>
<feature type="region of interest" description="Disordered" evidence="1">
    <location>
        <begin position="64"/>
        <end position="111"/>
    </location>
</feature>
<evidence type="ECO:0000256" key="1">
    <source>
        <dbReference type="SAM" id="MobiDB-lite"/>
    </source>
</evidence>
<feature type="compositionally biased region" description="Basic and acidic residues" evidence="1">
    <location>
        <begin position="79"/>
        <end position="89"/>
    </location>
</feature>
<comment type="caution">
    <text evidence="2">The sequence shown here is derived from an EMBL/GenBank/DDBJ whole genome shotgun (WGS) entry which is preliminary data.</text>
</comment>
<proteinExistence type="predicted"/>
<evidence type="ECO:0000313" key="2">
    <source>
        <dbReference type="EMBL" id="KAL3678451.1"/>
    </source>
</evidence>
<feature type="compositionally biased region" description="Basic and acidic residues" evidence="1">
    <location>
        <begin position="168"/>
        <end position="179"/>
    </location>
</feature>